<dbReference type="CDD" id="cd14667">
    <property type="entry name" value="3D_containing_proteins"/>
    <property type="match status" value="1"/>
</dbReference>
<dbReference type="CDD" id="cd00118">
    <property type="entry name" value="LysM"/>
    <property type="match status" value="1"/>
</dbReference>
<dbReference type="InterPro" id="IPR059180">
    <property type="entry name" value="3D_YorM"/>
</dbReference>
<dbReference type="EMBL" id="CP021434">
    <property type="protein sequence ID" value="ARU63884.1"/>
    <property type="molecule type" value="Genomic_DNA"/>
</dbReference>
<dbReference type="GO" id="GO:0019867">
    <property type="term" value="C:outer membrane"/>
    <property type="evidence" value="ECO:0007669"/>
    <property type="project" value="InterPro"/>
</dbReference>
<evidence type="ECO:0000256" key="1">
    <source>
        <dbReference type="ARBA" id="ARBA00022729"/>
    </source>
</evidence>
<evidence type="ECO:0000313" key="4">
    <source>
        <dbReference type="Proteomes" id="UP000195437"/>
    </source>
</evidence>
<dbReference type="PROSITE" id="PS51782">
    <property type="entry name" value="LYSM"/>
    <property type="match status" value="1"/>
</dbReference>
<dbReference type="InterPro" id="IPR051933">
    <property type="entry name" value="Resuscitation_pf_RpfB"/>
</dbReference>
<dbReference type="SUPFAM" id="SSF54106">
    <property type="entry name" value="LysM domain"/>
    <property type="match status" value="1"/>
</dbReference>
<accession>A0A1Y0IX20</accession>
<dbReference type="PANTHER" id="PTHR39160:SF4">
    <property type="entry name" value="RESUSCITATION-PROMOTING FACTOR RPFB"/>
    <property type="match status" value="1"/>
</dbReference>
<dbReference type="Pfam" id="PF06725">
    <property type="entry name" value="3D"/>
    <property type="match status" value="1"/>
</dbReference>
<evidence type="ECO:0000259" key="2">
    <source>
        <dbReference type="PROSITE" id="PS51782"/>
    </source>
</evidence>
<reference evidence="4" key="1">
    <citation type="submission" date="2017-05" db="EMBL/GenBank/DDBJ databases">
        <authorList>
            <person name="Sung H."/>
        </authorList>
    </citation>
    <scope>NUCLEOTIDE SEQUENCE [LARGE SCALE GENOMIC DNA]</scope>
    <source>
        <strain evidence="4">AR23208</strain>
    </source>
</reference>
<dbReference type="SUPFAM" id="SSF50685">
    <property type="entry name" value="Barwin-like endoglucanases"/>
    <property type="match status" value="1"/>
</dbReference>
<protein>
    <recommendedName>
        <fullName evidence="2">LysM domain-containing protein</fullName>
    </recommendedName>
</protein>
<dbReference type="Pfam" id="PF01476">
    <property type="entry name" value="LysM"/>
    <property type="match status" value="1"/>
</dbReference>
<dbReference type="InterPro" id="IPR036779">
    <property type="entry name" value="LysM_dom_sf"/>
</dbReference>
<dbReference type="GO" id="GO:0009254">
    <property type="term" value="P:peptidoglycan turnover"/>
    <property type="evidence" value="ECO:0007669"/>
    <property type="project" value="InterPro"/>
</dbReference>
<dbReference type="OrthoDB" id="9798935at2"/>
<dbReference type="InterPro" id="IPR036908">
    <property type="entry name" value="RlpA-like_sf"/>
</dbReference>
<dbReference type="Proteomes" id="UP000195437">
    <property type="component" value="Chromosome"/>
</dbReference>
<dbReference type="AlphaFoldDB" id="A0A1Y0IX20"/>
<dbReference type="GO" id="GO:0004553">
    <property type="term" value="F:hydrolase activity, hydrolyzing O-glycosyl compounds"/>
    <property type="evidence" value="ECO:0007669"/>
    <property type="project" value="InterPro"/>
</dbReference>
<proteinExistence type="predicted"/>
<name>A0A1Y0IX20_9BACL</name>
<keyword evidence="4" id="KW-1185">Reference proteome</keyword>
<gene>
    <name evidence="3" type="ORF">CBW65_12310</name>
</gene>
<dbReference type="Gene3D" id="3.10.350.10">
    <property type="entry name" value="LysM domain"/>
    <property type="match status" value="1"/>
</dbReference>
<keyword evidence="1" id="KW-0732">Signal</keyword>
<dbReference type="Gene3D" id="2.40.40.10">
    <property type="entry name" value="RlpA-like domain"/>
    <property type="match status" value="1"/>
</dbReference>
<dbReference type="KEGG" id="tum:CBW65_12310"/>
<dbReference type="InterPro" id="IPR010611">
    <property type="entry name" value="3D_dom"/>
</dbReference>
<dbReference type="InterPro" id="IPR018392">
    <property type="entry name" value="LysM"/>
</dbReference>
<evidence type="ECO:0000313" key="3">
    <source>
        <dbReference type="EMBL" id="ARU63884.1"/>
    </source>
</evidence>
<sequence>MYEIAQVFGTSTKELSSLNGIQNPNLLSVGQELQVPNVANEEIATDFTIKQVLNADLTAYTAGPESTGKAPGHPAYGITASGKYVKDQHTIATDPSVIPLGTKVYIEGIGIRTAEDTGGAIIGNRIDVYMNDLSAAIQFGVKRNIKVYILEDSKAASA</sequence>
<dbReference type="PANTHER" id="PTHR39160">
    <property type="entry name" value="CELL WALL-BINDING PROTEIN YOCH"/>
    <property type="match status" value="1"/>
</dbReference>
<organism evidence="3 4">
    <name type="scientific">Tumebacillus avium</name>
    <dbReference type="NCBI Taxonomy" id="1903704"/>
    <lineage>
        <taxon>Bacteria</taxon>
        <taxon>Bacillati</taxon>
        <taxon>Bacillota</taxon>
        <taxon>Bacilli</taxon>
        <taxon>Bacillales</taxon>
        <taxon>Alicyclobacillaceae</taxon>
        <taxon>Tumebacillus</taxon>
    </lineage>
</organism>
<feature type="domain" description="LysM" evidence="2">
    <location>
        <begin position="1"/>
        <end position="35"/>
    </location>
</feature>